<evidence type="ECO:0000313" key="3">
    <source>
        <dbReference type="Proteomes" id="UP000660339"/>
    </source>
</evidence>
<comment type="caution">
    <text evidence="2">The sequence shown here is derived from an EMBL/GenBank/DDBJ whole genome shotgun (WGS) entry which is preliminary data.</text>
</comment>
<dbReference type="InterPro" id="IPR002925">
    <property type="entry name" value="Dienelactn_hydro"/>
</dbReference>
<name>A0A8J3LBH7_9ACTN</name>
<sequence>MAHVVLFHSVIGLRPAVLTAAERLRDAGHTVLTPDLFDGVVVDTADEGFELLREIGPEVVQQRARQAAAHLPGGGVLAGLSMGASFAQAIAEREPRVGGLLLLHGTAGTPRRMPSGLDAQLHIAKQDEYESADEIMAWEMAMARLGARPEVFTYAGGHLFTDDASPDYDAASSELAWERCLVFLAALSQPG</sequence>
<dbReference type="GO" id="GO:0016787">
    <property type="term" value="F:hydrolase activity"/>
    <property type="evidence" value="ECO:0007669"/>
    <property type="project" value="UniProtKB-KW"/>
</dbReference>
<dbReference type="PANTHER" id="PTHR46623:SF6">
    <property type="entry name" value="ALPHA_BETA-HYDROLASES SUPERFAMILY PROTEIN"/>
    <property type="match status" value="1"/>
</dbReference>
<organism evidence="2 3">
    <name type="scientific">Catellatospora methionotrophica</name>
    <dbReference type="NCBI Taxonomy" id="121620"/>
    <lineage>
        <taxon>Bacteria</taxon>
        <taxon>Bacillati</taxon>
        <taxon>Actinomycetota</taxon>
        <taxon>Actinomycetes</taxon>
        <taxon>Micromonosporales</taxon>
        <taxon>Micromonosporaceae</taxon>
        <taxon>Catellatospora</taxon>
    </lineage>
</organism>
<dbReference type="PANTHER" id="PTHR46623">
    <property type="entry name" value="CARBOXYMETHYLENEBUTENOLIDASE-RELATED"/>
    <property type="match status" value="1"/>
</dbReference>
<dbReference type="Pfam" id="PF01738">
    <property type="entry name" value="DLH"/>
    <property type="match status" value="1"/>
</dbReference>
<reference evidence="2" key="1">
    <citation type="submission" date="2021-01" db="EMBL/GenBank/DDBJ databases">
        <title>Whole genome shotgun sequence of Catellatospora methionotrophica NBRC 14553.</title>
        <authorList>
            <person name="Komaki H."/>
            <person name="Tamura T."/>
        </authorList>
    </citation>
    <scope>NUCLEOTIDE SEQUENCE</scope>
    <source>
        <strain evidence="2">NBRC 14553</strain>
    </source>
</reference>
<dbReference type="EMBL" id="BONJ01000002">
    <property type="protein sequence ID" value="GIG12609.1"/>
    <property type="molecule type" value="Genomic_DNA"/>
</dbReference>
<evidence type="ECO:0000313" key="2">
    <source>
        <dbReference type="EMBL" id="GIG12609.1"/>
    </source>
</evidence>
<dbReference type="Proteomes" id="UP000660339">
    <property type="component" value="Unassembled WGS sequence"/>
</dbReference>
<keyword evidence="3" id="KW-1185">Reference proteome</keyword>
<accession>A0A8J3LBH7</accession>
<proteinExistence type="predicted"/>
<dbReference type="RefSeq" id="WP_166388184.1">
    <property type="nucleotide sequence ID" value="NZ_BAAATT010000012.1"/>
</dbReference>
<dbReference type="SUPFAM" id="SSF53474">
    <property type="entry name" value="alpha/beta-Hydrolases"/>
    <property type="match status" value="1"/>
</dbReference>
<gene>
    <name evidence="2" type="ORF">Cme02nite_09410</name>
</gene>
<protein>
    <submittedName>
        <fullName evidence="2">Dienelactone hydrolase</fullName>
    </submittedName>
</protein>
<dbReference type="InterPro" id="IPR051049">
    <property type="entry name" value="Dienelactone_hydrolase-like"/>
</dbReference>
<dbReference type="InterPro" id="IPR029058">
    <property type="entry name" value="AB_hydrolase_fold"/>
</dbReference>
<dbReference type="AlphaFoldDB" id="A0A8J3LBH7"/>
<keyword evidence="2" id="KW-0378">Hydrolase</keyword>
<feature type="domain" description="Dienelactone hydrolase" evidence="1">
    <location>
        <begin position="4"/>
        <end position="186"/>
    </location>
</feature>
<evidence type="ECO:0000259" key="1">
    <source>
        <dbReference type="Pfam" id="PF01738"/>
    </source>
</evidence>
<dbReference type="Gene3D" id="3.40.50.1820">
    <property type="entry name" value="alpha/beta hydrolase"/>
    <property type="match status" value="1"/>
</dbReference>